<evidence type="ECO:0000256" key="1">
    <source>
        <dbReference type="SAM" id="MobiDB-lite"/>
    </source>
</evidence>
<dbReference type="Proteomes" id="UP001161691">
    <property type="component" value="Unassembled WGS sequence"/>
</dbReference>
<dbReference type="EMBL" id="JAGRPV010000001">
    <property type="protein sequence ID" value="MDI4645847.1"/>
    <property type="molecule type" value="Genomic_DNA"/>
</dbReference>
<accession>A0ABT6TG84</accession>
<evidence type="ECO:0000313" key="2">
    <source>
        <dbReference type="EMBL" id="MDI4645847.1"/>
    </source>
</evidence>
<protein>
    <submittedName>
        <fullName evidence="2">DUF2961 domain-containing protein</fullName>
    </submittedName>
</protein>
<comment type="caution">
    <text evidence="2">The sequence shown here is derived from an EMBL/GenBank/DDBJ whole genome shotgun (WGS) entry which is preliminary data.</text>
</comment>
<sequence>MNISFDLSAIFQASNAVTRSISAENPTGEKGKGAMAAPSPDGPASALGVGWKARPYITVKGGETVVLADIEGPGILTHIWMTIGSEKFYRDLVLRFYWDGEEEPSVEVPYGDFFCNGWGVPVNVLSEPVNVNPLGGFNSYWPMPFRRSARITVENTRLVDLDMFFYQFDYVLADVPVDSTYFHAQWRRQNPIPPGEEYTIVDGISGKGRFAGVYLAWGQHHNRWWGEGEVKFYIDGDTQFPTYCGTGLEDYFGGAWGFFTNDQKAYETYSAPYLGYHQLIRPDGFMSACMRHGLYRWHIRDPIFFGQDFKATVQPLGWQVNAEDKQKYLQLQDDVASTAYWYQSEPHAAFPPLLDREKRDVTVK</sequence>
<dbReference type="InterPro" id="IPR021345">
    <property type="entry name" value="DUF2961"/>
</dbReference>
<dbReference type="RefSeq" id="WP_282908746.1">
    <property type="nucleotide sequence ID" value="NZ_JAGRPV010000001.1"/>
</dbReference>
<dbReference type="Pfam" id="PF11175">
    <property type="entry name" value="DUF2961"/>
    <property type="match status" value="1"/>
</dbReference>
<reference evidence="2" key="1">
    <citation type="submission" date="2023-04" db="EMBL/GenBank/DDBJ databases">
        <title>Comparative genomic analysis of Cohnella hashimotonis sp. nov., isolated from the International Space Station.</title>
        <authorList>
            <person name="Venkateswaran K."/>
            <person name="Simpson A."/>
        </authorList>
    </citation>
    <scope>NUCLEOTIDE SEQUENCE</scope>
    <source>
        <strain evidence="2">F6_2S_P_1</strain>
    </source>
</reference>
<keyword evidence="3" id="KW-1185">Reference proteome</keyword>
<evidence type="ECO:0000313" key="3">
    <source>
        <dbReference type="Proteomes" id="UP001161691"/>
    </source>
</evidence>
<name>A0ABT6TG84_9BACL</name>
<proteinExistence type="predicted"/>
<organism evidence="2 3">
    <name type="scientific">Cohnella hashimotonis</name>
    <dbReference type="NCBI Taxonomy" id="2826895"/>
    <lineage>
        <taxon>Bacteria</taxon>
        <taxon>Bacillati</taxon>
        <taxon>Bacillota</taxon>
        <taxon>Bacilli</taxon>
        <taxon>Bacillales</taxon>
        <taxon>Paenibacillaceae</taxon>
        <taxon>Cohnella</taxon>
    </lineage>
</organism>
<feature type="region of interest" description="Disordered" evidence="1">
    <location>
        <begin position="21"/>
        <end position="41"/>
    </location>
</feature>
<dbReference type="Gene3D" id="2.60.120.1390">
    <property type="match status" value="1"/>
</dbReference>
<gene>
    <name evidence="2" type="ORF">KB449_12795</name>
</gene>